<dbReference type="RefSeq" id="WP_378167006.1">
    <property type="nucleotide sequence ID" value="NZ_JBHSBU010000001.1"/>
</dbReference>
<dbReference type="Proteomes" id="UP001595791">
    <property type="component" value="Unassembled WGS sequence"/>
</dbReference>
<name>A0ABV8MV64_9NEIS</name>
<sequence length="134" mass="15826">MQKYKIHVFRPTNHLKNLVRKFKHIEGVDGFVEDYAFTAEYSDRVLATEVTARAKQVFLADMAINYPEFFRALGFRRQSATSIVDELWEYLEFENCGGMSELWKLNAEKFKESASDWDFIDPDSWEIESDAWNH</sequence>
<accession>A0ABV8MV64</accession>
<reference evidence="2" key="1">
    <citation type="journal article" date="2019" name="Int. J. Syst. Evol. Microbiol.">
        <title>The Global Catalogue of Microorganisms (GCM) 10K type strain sequencing project: providing services to taxonomists for standard genome sequencing and annotation.</title>
        <authorList>
            <consortium name="The Broad Institute Genomics Platform"/>
            <consortium name="The Broad Institute Genome Sequencing Center for Infectious Disease"/>
            <person name="Wu L."/>
            <person name="Ma J."/>
        </authorList>
    </citation>
    <scope>NUCLEOTIDE SEQUENCE [LARGE SCALE GENOMIC DNA]</scope>
    <source>
        <strain evidence="2">LMG 29894</strain>
    </source>
</reference>
<evidence type="ECO:0000313" key="1">
    <source>
        <dbReference type="EMBL" id="MFC4161264.1"/>
    </source>
</evidence>
<dbReference type="EMBL" id="JBHSBU010000001">
    <property type="protein sequence ID" value="MFC4161264.1"/>
    <property type="molecule type" value="Genomic_DNA"/>
</dbReference>
<gene>
    <name evidence="1" type="ORF">ACFOW7_18150</name>
</gene>
<keyword evidence="2" id="KW-1185">Reference proteome</keyword>
<comment type="caution">
    <text evidence="1">The sequence shown here is derived from an EMBL/GenBank/DDBJ whole genome shotgun (WGS) entry which is preliminary data.</text>
</comment>
<proteinExistence type="predicted"/>
<evidence type="ECO:0000313" key="2">
    <source>
        <dbReference type="Proteomes" id="UP001595791"/>
    </source>
</evidence>
<organism evidence="1 2">
    <name type="scientific">Chitinimonas lacunae</name>
    <dbReference type="NCBI Taxonomy" id="1963018"/>
    <lineage>
        <taxon>Bacteria</taxon>
        <taxon>Pseudomonadati</taxon>
        <taxon>Pseudomonadota</taxon>
        <taxon>Betaproteobacteria</taxon>
        <taxon>Neisseriales</taxon>
        <taxon>Chitinibacteraceae</taxon>
        <taxon>Chitinimonas</taxon>
    </lineage>
</organism>
<protein>
    <submittedName>
        <fullName evidence="1">Uncharacterized protein</fullName>
    </submittedName>
</protein>